<dbReference type="AlphaFoldDB" id="A0A4Y3WAM3"/>
<dbReference type="Proteomes" id="UP000318825">
    <property type="component" value="Unassembled WGS sequence"/>
</dbReference>
<gene>
    <name evidence="1" type="ORF">NWI01_01980</name>
</gene>
<protein>
    <submittedName>
        <fullName evidence="1">Uncharacterized protein</fullName>
    </submittedName>
</protein>
<reference evidence="1 2" key="1">
    <citation type="submission" date="2019-06" db="EMBL/GenBank/DDBJ databases">
        <title>Whole genome shotgun sequence of Nitrobacter winogradskyi NBRC 14297.</title>
        <authorList>
            <person name="Hosoyama A."/>
            <person name="Uohara A."/>
            <person name="Ohji S."/>
            <person name="Ichikawa N."/>
        </authorList>
    </citation>
    <scope>NUCLEOTIDE SEQUENCE [LARGE SCALE GENOMIC DNA]</scope>
    <source>
        <strain evidence="1 2">NBRC 14297</strain>
    </source>
</reference>
<proteinExistence type="predicted"/>
<dbReference type="OrthoDB" id="8267543at2"/>
<accession>A0A4Y3WAM3</accession>
<evidence type="ECO:0000313" key="2">
    <source>
        <dbReference type="Proteomes" id="UP000318825"/>
    </source>
</evidence>
<comment type="caution">
    <text evidence="1">The sequence shown here is derived from an EMBL/GenBank/DDBJ whole genome shotgun (WGS) entry which is preliminary data.</text>
</comment>
<dbReference type="RefSeq" id="WP_141381875.1">
    <property type="nucleotide sequence ID" value="NZ_BJNF01000002.1"/>
</dbReference>
<name>A0A4Y3WAM3_NITWI</name>
<dbReference type="EMBL" id="BJNF01000002">
    <property type="protein sequence ID" value="GEC14306.1"/>
    <property type="molecule type" value="Genomic_DNA"/>
</dbReference>
<sequence length="159" mass="16723">MAVTAHVYNHYAKEIAAGAIDQENRKLMFLDADAATLFNATHTSVDQVAGALAGEPEEREHEVYGNGWPQGGPAVAEIAATTINTNGAAVSGAQTVEDATGGSIGPGRSILDYDATSGKPFVFYDLGQDEYAGDSTPFKLTFDLDGTPGRMIELLVVEE</sequence>
<evidence type="ECO:0000313" key="1">
    <source>
        <dbReference type="EMBL" id="GEC14306.1"/>
    </source>
</evidence>
<organism evidence="1 2">
    <name type="scientific">Nitrobacter winogradskyi</name>
    <name type="common">Nitrobacter agilis</name>
    <dbReference type="NCBI Taxonomy" id="913"/>
    <lineage>
        <taxon>Bacteria</taxon>
        <taxon>Pseudomonadati</taxon>
        <taxon>Pseudomonadota</taxon>
        <taxon>Alphaproteobacteria</taxon>
        <taxon>Hyphomicrobiales</taxon>
        <taxon>Nitrobacteraceae</taxon>
        <taxon>Nitrobacter</taxon>
    </lineage>
</organism>